<evidence type="ECO:0000313" key="3">
    <source>
        <dbReference type="Proteomes" id="UP001139028"/>
    </source>
</evidence>
<feature type="region of interest" description="Disordered" evidence="1">
    <location>
        <begin position="1"/>
        <end position="26"/>
    </location>
</feature>
<dbReference type="InterPro" id="IPR037053">
    <property type="entry name" value="Phage_tail_collar_dom_sf"/>
</dbReference>
<sequence>MPIEDANYISELDSNNPAQGDPAGSGDDHLRILKKAIKNTFPNLSGPIDLNHEEINELPDSITQGISEAIDALSIIPIGAIVMWSGDTVPENWVLCDGENGAPDLRDRFIVGAGSDYNVGSYGGAKTKYTSETGGHDHSGKTGGTAITVDQMPSHNHGYAGQVLVYPGNESSSFGPDYDPSDKDGKTASLQSEGGGEVHDHAIDAGGEHKHTVDVRPPYYGLAFIMKVS</sequence>
<keyword evidence="3" id="KW-1185">Reference proteome</keyword>
<dbReference type="SUPFAM" id="SSF88874">
    <property type="entry name" value="Receptor-binding domain of short tail fibre protein gp12"/>
    <property type="match status" value="1"/>
</dbReference>
<dbReference type="Gene3D" id="3.90.1340.10">
    <property type="entry name" value="Phage tail collar domain"/>
    <property type="match status" value="1"/>
</dbReference>
<dbReference type="Proteomes" id="UP001139028">
    <property type="component" value="Unassembled WGS sequence"/>
</dbReference>
<organism evidence="2 3">
    <name type="scientific">Microbulbifer okhotskensis</name>
    <dbReference type="NCBI Taxonomy" id="2926617"/>
    <lineage>
        <taxon>Bacteria</taxon>
        <taxon>Pseudomonadati</taxon>
        <taxon>Pseudomonadota</taxon>
        <taxon>Gammaproteobacteria</taxon>
        <taxon>Cellvibrionales</taxon>
        <taxon>Microbulbiferaceae</taxon>
        <taxon>Microbulbifer</taxon>
    </lineage>
</organism>
<evidence type="ECO:0000256" key="1">
    <source>
        <dbReference type="SAM" id="MobiDB-lite"/>
    </source>
</evidence>
<protein>
    <submittedName>
        <fullName evidence="2">Phage tail protein</fullName>
    </submittedName>
</protein>
<feature type="region of interest" description="Disordered" evidence="1">
    <location>
        <begin position="170"/>
        <end position="203"/>
    </location>
</feature>
<name>A0A9X2ETC8_9GAMM</name>
<accession>A0A9X2ETC8</accession>
<reference evidence="2" key="1">
    <citation type="journal article" date="2022" name="Arch. Microbiol.">
        <title>Microbulbifer okhotskensis sp. nov., isolated from a deep bottom sediment of the Okhotsk Sea.</title>
        <authorList>
            <person name="Romanenko L."/>
            <person name="Kurilenko V."/>
            <person name="Otstavnykh N."/>
            <person name="Velansky P."/>
            <person name="Isaeva M."/>
            <person name="Mikhailov V."/>
        </authorList>
    </citation>
    <scope>NUCLEOTIDE SEQUENCE</scope>
    <source>
        <strain evidence="2">OS29</strain>
    </source>
</reference>
<dbReference type="AlphaFoldDB" id="A0A9X2ETC8"/>
<dbReference type="EMBL" id="JALBWM010000053">
    <property type="protein sequence ID" value="MCO1335193.1"/>
    <property type="molecule type" value="Genomic_DNA"/>
</dbReference>
<comment type="caution">
    <text evidence="2">The sequence shown here is derived from an EMBL/GenBank/DDBJ whole genome shotgun (WGS) entry which is preliminary data.</text>
</comment>
<proteinExistence type="predicted"/>
<evidence type="ECO:0000313" key="2">
    <source>
        <dbReference type="EMBL" id="MCO1335193.1"/>
    </source>
</evidence>
<dbReference type="CDD" id="cd22641">
    <property type="entry name" value="C24-like"/>
    <property type="match status" value="1"/>
</dbReference>
<dbReference type="RefSeq" id="WP_252468218.1">
    <property type="nucleotide sequence ID" value="NZ_JALBWM010000053.1"/>
</dbReference>
<gene>
    <name evidence="2" type="ORF">MO867_12705</name>
</gene>